<dbReference type="PANTHER" id="PTHR30404:SF0">
    <property type="entry name" value="N-ACETYLMURAMOYL-L-ALANINE AMIDASE AMIC"/>
    <property type="match status" value="1"/>
</dbReference>
<proteinExistence type="inferred from homology"/>
<dbReference type="GO" id="GO:0009253">
    <property type="term" value="P:peptidoglycan catabolic process"/>
    <property type="evidence" value="ECO:0007669"/>
    <property type="project" value="InterPro"/>
</dbReference>
<protein>
    <recommendedName>
        <fullName evidence="9">N-acetylmuramoyl-L-alanine amidase AmiC</fullName>
        <ecNumber evidence="4">3.5.1.28</ecNumber>
    </recommendedName>
</protein>
<dbReference type="PANTHER" id="PTHR30404">
    <property type="entry name" value="N-ACETYLMURAMOYL-L-ALANINE AMIDASE"/>
    <property type="match status" value="1"/>
</dbReference>
<evidence type="ECO:0000256" key="8">
    <source>
        <dbReference type="ARBA" id="ARBA00023316"/>
    </source>
</evidence>
<dbReference type="EMBL" id="LXSG01000049">
    <property type="protein sequence ID" value="OAM14866.1"/>
    <property type="molecule type" value="Genomic_DNA"/>
</dbReference>
<dbReference type="Gene3D" id="2.60.40.3500">
    <property type="match status" value="1"/>
</dbReference>
<reference evidence="14" key="1">
    <citation type="submission" date="2016-05" db="EMBL/GenBank/DDBJ databases">
        <title>Draft genome of Corynebacterium afermentans subsp. afermentans LCDC 88199T.</title>
        <authorList>
            <person name="Bernier A.-M."/>
            <person name="Bernard K."/>
        </authorList>
    </citation>
    <scope>NUCLEOTIDE SEQUENCE [LARGE SCALE GENOMIC DNA]</scope>
    <source>
        <strain evidence="14">NML04-0072</strain>
    </source>
</reference>
<keyword evidence="5 11" id="KW-0732">Signal</keyword>
<dbReference type="InterPro" id="IPR006311">
    <property type="entry name" value="TAT_signal"/>
</dbReference>
<dbReference type="RefSeq" id="WP_064088241.1">
    <property type="nucleotide sequence ID" value="NZ_LXSG01000049.1"/>
</dbReference>
<dbReference type="InterPro" id="IPR050695">
    <property type="entry name" value="N-acetylmuramoyl_amidase_3"/>
</dbReference>
<organism evidence="13 14">
    <name type="scientific">Eikenella corrodens</name>
    <dbReference type="NCBI Taxonomy" id="539"/>
    <lineage>
        <taxon>Bacteria</taxon>
        <taxon>Pseudomonadati</taxon>
        <taxon>Pseudomonadota</taxon>
        <taxon>Betaproteobacteria</taxon>
        <taxon>Neisseriales</taxon>
        <taxon>Neisseriaceae</taxon>
        <taxon>Eikenella</taxon>
    </lineage>
</organism>
<dbReference type="GO" id="GO:0030288">
    <property type="term" value="C:outer membrane-bounded periplasmic space"/>
    <property type="evidence" value="ECO:0007669"/>
    <property type="project" value="TreeGrafter"/>
</dbReference>
<comment type="subcellular location">
    <subcellularLocation>
        <location evidence="2">Periplasm</location>
    </subcellularLocation>
</comment>
<accession>A0A1A9R9A4</accession>
<evidence type="ECO:0000256" key="3">
    <source>
        <dbReference type="ARBA" id="ARBA00010860"/>
    </source>
</evidence>
<dbReference type="SUPFAM" id="SSF53187">
    <property type="entry name" value="Zn-dependent exopeptidases"/>
    <property type="match status" value="1"/>
</dbReference>
<feature type="signal peptide" evidence="11">
    <location>
        <begin position="1"/>
        <end position="27"/>
    </location>
</feature>
<dbReference type="FunFam" id="3.40.630.40:FF:000001">
    <property type="entry name" value="N-acetylmuramoyl-L-alanine amidase"/>
    <property type="match status" value="1"/>
</dbReference>
<name>A0A1A9R9A4_EIKCO</name>
<dbReference type="STRING" id="539.A7P85_05850"/>
<evidence type="ECO:0000256" key="11">
    <source>
        <dbReference type="SAM" id="SignalP"/>
    </source>
</evidence>
<dbReference type="EC" id="3.5.1.28" evidence="4"/>
<comment type="caution">
    <text evidence="13">The sequence shown here is derived from an EMBL/GenBank/DDBJ whole genome shotgun (WGS) entry which is preliminary data.</text>
</comment>
<feature type="domain" description="MurNAc-LAA" evidence="12">
    <location>
        <begin position="260"/>
        <end position="414"/>
    </location>
</feature>
<keyword evidence="8" id="KW-0961">Cell wall biogenesis/degradation</keyword>
<dbReference type="GO" id="GO:0008745">
    <property type="term" value="F:N-acetylmuramoyl-L-alanine amidase activity"/>
    <property type="evidence" value="ECO:0007669"/>
    <property type="project" value="UniProtKB-EC"/>
</dbReference>
<dbReference type="OrthoDB" id="9806267at2"/>
<dbReference type="Proteomes" id="UP000077589">
    <property type="component" value="Unassembled WGS sequence"/>
</dbReference>
<keyword evidence="7" id="KW-0378">Hydrolase</keyword>
<evidence type="ECO:0000256" key="4">
    <source>
        <dbReference type="ARBA" id="ARBA00011901"/>
    </source>
</evidence>
<evidence type="ECO:0000256" key="1">
    <source>
        <dbReference type="ARBA" id="ARBA00001561"/>
    </source>
</evidence>
<evidence type="ECO:0000256" key="5">
    <source>
        <dbReference type="ARBA" id="ARBA00022729"/>
    </source>
</evidence>
<comment type="catalytic activity">
    <reaction evidence="1">
        <text>Hydrolyzes the link between N-acetylmuramoyl residues and L-amino acid residues in certain cell-wall glycopeptides.</text>
        <dbReference type="EC" id="3.5.1.28"/>
    </reaction>
</comment>
<dbReference type="CDD" id="cd02696">
    <property type="entry name" value="MurNAc-LAA"/>
    <property type="match status" value="1"/>
</dbReference>
<evidence type="ECO:0000313" key="13">
    <source>
        <dbReference type="EMBL" id="OAM14866.1"/>
    </source>
</evidence>
<dbReference type="InterPro" id="IPR021731">
    <property type="entry name" value="AMIN_dom"/>
</dbReference>
<feature type="chain" id="PRO_5008395602" description="N-acetylmuramoyl-L-alanine amidase AmiC" evidence="11">
    <location>
        <begin position="28"/>
        <end position="425"/>
    </location>
</feature>
<sequence>MAKLTRRTFLSSGAGLLLLSIVPTGEAHGTPQFVAVRIWPASSYTRATLESTRPLQHKYFLLDNPRRLVVDIQGASLDSVVQSLPQKLSRSDPYVAGIRVGQFNPDTIRVVMDLKTAVNPQVFALTPVANFKHRLVIDLYPTQAVALAQEANDPLMALLQDYTNGRIRQDGTATAQAQTTSVPPVQNHAGGNRRGNRKLVVMLDPGHGGEDSGAVGPSGLREKDVVLSIAREAKREMERLGYQVYMTRNEDVFIPLGVRVAKARSRKADIFISIHADAFTTPQPRGTGVYALSRGRATSAAARWLAQSQNASDQIGGIRVSGNRQVDHTLFDLVQTATINDSLRLGKSVLDEMGKINRLHKGHVDQAGFAVLKAPDIPSILVETAFISNPTEERMLASSQFRQKAARAIAAGAQQYLATAAVVRR</sequence>
<dbReference type="AlphaFoldDB" id="A0A1A9R9A4"/>
<gene>
    <name evidence="13" type="primary">amiC</name>
    <name evidence="13" type="ORF">A7P90_11800</name>
</gene>
<keyword evidence="6" id="KW-0574">Periplasm</keyword>
<comment type="similarity">
    <text evidence="3">Belongs to the N-acetylmuramoyl-L-alanine amidase 3 family.</text>
</comment>
<dbReference type="Pfam" id="PF01520">
    <property type="entry name" value="Amidase_3"/>
    <property type="match status" value="1"/>
</dbReference>
<dbReference type="SMART" id="SM00646">
    <property type="entry name" value="Ami_3"/>
    <property type="match status" value="1"/>
</dbReference>
<evidence type="ECO:0000259" key="12">
    <source>
        <dbReference type="SMART" id="SM00646"/>
    </source>
</evidence>
<dbReference type="PROSITE" id="PS51318">
    <property type="entry name" value="TAT"/>
    <property type="match status" value="1"/>
</dbReference>
<evidence type="ECO:0000256" key="2">
    <source>
        <dbReference type="ARBA" id="ARBA00004418"/>
    </source>
</evidence>
<dbReference type="Gene3D" id="3.40.630.40">
    <property type="entry name" value="Zn-dependent exopeptidases"/>
    <property type="match status" value="1"/>
</dbReference>
<evidence type="ECO:0000256" key="10">
    <source>
        <dbReference type="SAM" id="MobiDB-lite"/>
    </source>
</evidence>
<evidence type="ECO:0000256" key="9">
    <source>
        <dbReference type="ARBA" id="ARBA00074581"/>
    </source>
</evidence>
<feature type="region of interest" description="Disordered" evidence="10">
    <location>
        <begin position="173"/>
        <end position="193"/>
    </location>
</feature>
<evidence type="ECO:0000256" key="6">
    <source>
        <dbReference type="ARBA" id="ARBA00022764"/>
    </source>
</evidence>
<dbReference type="GO" id="GO:0071555">
    <property type="term" value="P:cell wall organization"/>
    <property type="evidence" value="ECO:0007669"/>
    <property type="project" value="UniProtKB-KW"/>
</dbReference>
<evidence type="ECO:0000313" key="14">
    <source>
        <dbReference type="Proteomes" id="UP000077589"/>
    </source>
</evidence>
<evidence type="ECO:0000256" key="7">
    <source>
        <dbReference type="ARBA" id="ARBA00022801"/>
    </source>
</evidence>
<dbReference type="Pfam" id="PF11741">
    <property type="entry name" value="AMIN"/>
    <property type="match status" value="1"/>
</dbReference>
<dbReference type="InterPro" id="IPR002508">
    <property type="entry name" value="MurNAc-LAA_cat"/>
</dbReference>